<organism evidence="3 4">
    <name type="scientific">Nonomuraea deserti</name>
    <dbReference type="NCBI Taxonomy" id="1848322"/>
    <lineage>
        <taxon>Bacteria</taxon>
        <taxon>Bacillati</taxon>
        <taxon>Actinomycetota</taxon>
        <taxon>Actinomycetes</taxon>
        <taxon>Streptosporangiales</taxon>
        <taxon>Streptosporangiaceae</taxon>
        <taxon>Nonomuraea</taxon>
    </lineage>
</organism>
<name>A0A4R4UVQ5_9ACTN</name>
<feature type="transmembrane region" description="Helical" evidence="1">
    <location>
        <begin position="162"/>
        <end position="179"/>
    </location>
</feature>
<feature type="transmembrane region" description="Helical" evidence="1">
    <location>
        <begin position="273"/>
        <end position="290"/>
    </location>
</feature>
<comment type="caution">
    <text evidence="3">The sequence shown here is derived from an EMBL/GenBank/DDBJ whole genome shotgun (WGS) entry which is preliminary data.</text>
</comment>
<feature type="domain" description="Phosphatidic acid phosphatase type 2/haloperoxidase" evidence="2">
    <location>
        <begin position="71"/>
        <end position="177"/>
    </location>
</feature>
<sequence>MTARGWDTMGRVDLLDELHLAELGPIIWLQQWPDWVLPVMELVSALGTDAFYLLCLPVLYWCVNPALALRLGLTVMVAGAMNALAKLAWHQPRPYWIDARVRPLSQEGAFGLPSGHAQSGTAGLGRLAALSGRPWAWWAAGGLVGLVCLSRVYLGVHFLSDVVAGVVLGLVVLVLVMRLERPVTAWWRRQALWAQLAASAALSLALIGAAALINAPYAGWSPPAAWSPAGAIDPENLDRVVILAGLLAGTLAGASIMHRIGWFEAGGPPGMRVARWLLGTLVAAAVFYVTREQLPRTGAVLYAGYALLALWVQLGAPVLFIRLGLMSPARRVRAVQ</sequence>
<gene>
    <name evidence="3" type="ORF">E1292_38200</name>
</gene>
<dbReference type="Gene3D" id="1.20.144.10">
    <property type="entry name" value="Phosphatidic acid phosphatase type 2/haloperoxidase"/>
    <property type="match status" value="1"/>
</dbReference>
<dbReference type="Pfam" id="PF01569">
    <property type="entry name" value="PAP2"/>
    <property type="match status" value="1"/>
</dbReference>
<feature type="transmembrane region" description="Helical" evidence="1">
    <location>
        <begin position="35"/>
        <end position="61"/>
    </location>
</feature>
<dbReference type="InterPro" id="IPR000326">
    <property type="entry name" value="PAP2/HPO"/>
</dbReference>
<dbReference type="InterPro" id="IPR036938">
    <property type="entry name" value="PAP2/HPO_sf"/>
</dbReference>
<dbReference type="EMBL" id="SMKO01000162">
    <property type="protein sequence ID" value="TDC96628.1"/>
    <property type="molecule type" value="Genomic_DNA"/>
</dbReference>
<accession>A0A4R4UVQ5</accession>
<dbReference type="Proteomes" id="UP000295258">
    <property type="component" value="Unassembled WGS sequence"/>
</dbReference>
<evidence type="ECO:0000313" key="4">
    <source>
        <dbReference type="Proteomes" id="UP000295258"/>
    </source>
</evidence>
<protein>
    <submittedName>
        <fullName evidence="3">Phosphatase PAP2 family protein</fullName>
    </submittedName>
</protein>
<keyword evidence="1" id="KW-0812">Transmembrane</keyword>
<evidence type="ECO:0000313" key="3">
    <source>
        <dbReference type="EMBL" id="TDC96628.1"/>
    </source>
</evidence>
<keyword evidence="4" id="KW-1185">Reference proteome</keyword>
<dbReference type="PANTHER" id="PTHR14969">
    <property type="entry name" value="SPHINGOSINE-1-PHOSPHATE PHOSPHOHYDROLASE"/>
    <property type="match status" value="1"/>
</dbReference>
<evidence type="ECO:0000256" key="1">
    <source>
        <dbReference type="SAM" id="Phobius"/>
    </source>
</evidence>
<dbReference type="SUPFAM" id="SSF48317">
    <property type="entry name" value="Acid phosphatase/Vanadium-dependent haloperoxidase"/>
    <property type="match status" value="1"/>
</dbReference>
<proteinExistence type="predicted"/>
<dbReference type="PANTHER" id="PTHR14969:SF13">
    <property type="entry name" value="AT30094P"/>
    <property type="match status" value="1"/>
</dbReference>
<reference evidence="3 4" key="1">
    <citation type="submission" date="2019-03" db="EMBL/GenBank/DDBJ databases">
        <title>Draft genome sequences of novel Actinobacteria.</title>
        <authorList>
            <person name="Sahin N."/>
            <person name="Ay H."/>
            <person name="Saygin H."/>
        </authorList>
    </citation>
    <scope>NUCLEOTIDE SEQUENCE [LARGE SCALE GENOMIC DNA]</scope>
    <source>
        <strain evidence="3 4">KC310</strain>
    </source>
</reference>
<evidence type="ECO:0000259" key="2">
    <source>
        <dbReference type="SMART" id="SM00014"/>
    </source>
</evidence>
<feature type="transmembrane region" description="Helical" evidence="1">
    <location>
        <begin position="191"/>
        <end position="220"/>
    </location>
</feature>
<keyword evidence="1" id="KW-1133">Transmembrane helix</keyword>
<dbReference type="SMART" id="SM00014">
    <property type="entry name" value="acidPPc"/>
    <property type="match status" value="1"/>
</dbReference>
<dbReference type="AlphaFoldDB" id="A0A4R4UVQ5"/>
<feature type="transmembrane region" description="Helical" evidence="1">
    <location>
        <begin position="302"/>
        <end position="325"/>
    </location>
</feature>
<keyword evidence="1" id="KW-0472">Membrane</keyword>
<feature type="transmembrane region" description="Helical" evidence="1">
    <location>
        <begin position="240"/>
        <end position="261"/>
    </location>
</feature>
<feature type="transmembrane region" description="Helical" evidence="1">
    <location>
        <begin position="135"/>
        <end position="156"/>
    </location>
</feature>